<protein>
    <submittedName>
        <fullName evidence="2">Uncharacterized protein</fullName>
    </submittedName>
</protein>
<keyword evidence="1" id="KW-0812">Transmembrane</keyword>
<feature type="transmembrane region" description="Helical" evidence="1">
    <location>
        <begin position="29"/>
        <end position="51"/>
    </location>
</feature>
<evidence type="ECO:0000256" key="1">
    <source>
        <dbReference type="SAM" id="Phobius"/>
    </source>
</evidence>
<keyword evidence="3" id="KW-1185">Reference proteome</keyword>
<feature type="transmembrane region" description="Helical" evidence="1">
    <location>
        <begin position="67"/>
        <end position="89"/>
    </location>
</feature>
<name>A0ABY8S920_9GAMM</name>
<evidence type="ECO:0000313" key="3">
    <source>
        <dbReference type="Proteomes" id="UP001229836"/>
    </source>
</evidence>
<organism evidence="2 3">
    <name type="scientific">Acinetobacter corruptisaponis</name>
    <dbReference type="NCBI Taxonomy" id="3045147"/>
    <lineage>
        <taxon>Bacteria</taxon>
        <taxon>Pseudomonadati</taxon>
        <taxon>Pseudomonadota</taxon>
        <taxon>Gammaproteobacteria</taxon>
        <taxon>Moraxellales</taxon>
        <taxon>Moraxellaceae</taxon>
        <taxon>Acinetobacter</taxon>
    </lineage>
</organism>
<dbReference type="RefSeq" id="WP_283268539.1">
    <property type="nucleotide sequence ID" value="NZ_CP125669.1"/>
</dbReference>
<keyword evidence="1" id="KW-1133">Transmembrane helix</keyword>
<feature type="transmembrane region" description="Helical" evidence="1">
    <location>
        <begin position="119"/>
        <end position="145"/>
    </location>
</feature>
<reference evidence="2 3" key="1">
    <citation type="submission" date="2023-05" db="EMBL/GenBank/DDBJ databases">
        <title>The complete genome of Acinetobacter sp. nov KCTC 92772.</title>
        <authorList>
            <person name="Zhou G."/>
        </authorList>
    </citation>
    <scope>NUCLEOTIDE SEQUENCE [LARGE SCALE GENOMIC DNA]</scope>
    <source>
        <strain evidence="2 3">KCTC 92772</strain>
    </source>
</reference>
<evidence type="ECO:0000313" key="2">
    <source>
        <dbReference type="EMBL" id="WHP06914.1"/>
    </source>
</evidence>
<accession>A0ABY8S920</accession>
<dbReference type="EMBL" id="CP125669">
    <property type="protein sequence ID" value="WHP06914.1"/>
    <property type="molecule type" value="Genomic_DNA"/>
</dbReference>
<proteinExistence type="predicted"/>
<dbReference type="Proteomes" id="UP001229836">
    <property type="component" value="Chromosome"/>
</dbReference>
<sequence>MDLSLLKYKENNKMSEYAPQYTFKERVKIIALHSLWVLPILFLFISILYWIESIIFWAACFPFGYEILFYGVMVVFPLIASTVLLFIWWRDCFPVFLFKQYPAPHKKTIRKIKYYYGKWAVFMAVMRFIHASFLLLPAIFGIWYLDIMFNLPDSENWMKMSKAVCSVSS</sequence>
<gene>
    <name evidence="2" type="ORF">QLH32_05455</name>
</gene>
<keyword evidence="1" id="KW-0472">Membrane</keyword>